<protein>
    <submittedName>
        <fullName evidence="2">C39 family peptidase</fullName>
    </submittedName>
</protein>
<dbReference type="InterPro" id="IPR039564">
    <property type="entry name" value="Peptidase_C39-like"/>
</dbReference>
<dbReference type="PIRSF" id="PIRSF032442">
    <property type="entry name" value="UCP032442"/>
    <property type="match status" value="1"/>
</dbReference>
<dbReference type="EMBL" id="JBHMAF010000194">
    <property type="protein sequence ID" value="MFB9761628.1"/>
    <property type="molecule type" value="Genomic_DNA"/>
</dbReference>
<dbReference type="Proteomes" id="UP001589609">
    <property type="component" value="Unassembled WGS sequence"/>
</dbReference>
<gene>
    <name evidence="2" type="ORF">ACFFMS_25650</name>
</gene>
<comment type="caution">
    <text evidence="2">The sequence shown here is derived from an EMBL/GenBank/DDBJ whole genome shotgun (WGS) entry which is preliminary data.</text>
</comment>
<dbReference type="PANTHER" id="PTHR37806:SF1">
    <property type="entry name" value="PEPTIDASE C39-LIKE DOMAIN-CONTAINING PROTEIN"/>
    <property type="match status" value="1"/>
</dbReference>
<dbReference type="SUPFAM" id="SSF54001">
    <property type="entry name" value="Cysteine proteinases"/>
    <property type="match status" value="1"/>
</dbReference>
<reference evidence="2 3" key="1">
    <citation type="submission" date="2024-09" db="EMBL/GenBank/DDBJ databases">
        <authorList>
            <person name="Sun Q."/>
            <person name="Mori K."/>
        </authorList>
    </citation>
    <scope>NUCLEOTIDE SEQUENCE [LARGE SCALE GENOMIC DNA]</scope>
    <source>
        <strain evidence="2 3">JCM 11201</strain>
    </source>
</reference>
<evidence type="ECO:0000259" key="1">
    <source>
        <dbReference type="Pfam" id="PF13529"/>
    </source>
</evidence>
<dbReference type="RefSeq" id="WP_379951785.1">
    <property type="nucleotide sequence ID" value="NZ_JBHMAF010000194.1"/>
</dbReference>
<organism evidence="2 3">
    <name type="scientific">Ectobacillus funiculus</name>
    <dbReference type="NCBI Taxonomy" id="137993"/>
    <lineage>
        <taxon>Bacteria</taxon>
        <taxon>Bacillati</taxon>
        <taxon>Bacillota</taxon>
        <taxon>Bacilli</taxon>
        <taxon>Bacillales</taxon>
        <taxon>Bacillaceae</taxon>
        <taxon>Ectobacillus</taxon>
    </lineage>
</organism>
<sequence length="222" mass="25063">MIERQKDKLIQETEELGTKLQLYLKKQATIEHVPFLQQLPELQRGCEVTSLAMLLQYGGVNVDKMTLAQEIAKVPFQTAGKHGNPNEGFVGNIYTFSQPGYGVYHKPIYELAQRYAPGKVIDLTGRDIEAVYKMISLGSPVWVITNATFQSLPDSKFETWQTSAGEAKITYHEHSVVIVGYDETYVYVNDPLETGPRTAHPRKQFEQAWVQMGKQAISLLPE</sequence>
<dbReference type="Pfam" id="PF13529">
    <property type="entry name" value="Peptidase_C39_2"/>
    <property type="match status" value="1"/>
</dbReference>
<dbReference type="InterPro" id="IPR016997">
    <property type="entry name" value="UCP032442"/>
</dbReference>
<accession>A0ABV5WLU5</accession>
<dbReference type="Gene3D" id="3.90.70.10">
    <property type="entry name" value="Cysteine proteinases"/>
    <property type="match status" value="1"/>
</dbReference>
<feature type="domain" description="Peptidase C39-like" evidence="1">
    <location>
        <begin position="32"/>
        <end position="191"/>
    </location>
</feature>
<evidence type="ECO:0000313" key="2">
    <source>
        <dbReference type="EMBL" id="MFB9761628.1"/>
    </source>
</evidence>
<dbReference type="InterPro" id="IPR038765">
    <property type="entry name" value="Papain-like_cys_pep_sf"/>
</dbReference>
<dbReference type="InterPro" id="IPR039563">
    <property type="entry name" value="Peptidase_C39_single_dom"/>
</dbReference>
<dbReference type="PANTHER" id="PTHR37806">
    <property type="entry name" value="LMO0724 PROTEIN"/>
    <property type="match status" value="1"/>
</dbReference>
<keyword evidence="3" id="KW-1185">Reference proteome</keyword>
<name>A0ABV5WLU5_9BACI</name>
<proteinExistence type="predicted"/>
<dbReference type="CDD" id="cd02549">
    <property type="entry name" value="Peptidase_C39A"/>
    <property type="match status" value="1"/>
</dbReference>
<evidence type="ECO:0000313" key="3">
    <source>
        <dbReference type="Proteomes" id="UP001589609"/>
    </source>
</evidence>